<dbReference type="PANTHER" id="PTHR34269">
    <property type="entry name" value="TRANSCRIPTION FACTOR B3-DOMAIN FAMILY-RELATED"/>
    <property type="match status" value="1"/>
</dbReference>
<dbReference type="InterPro" id="IPR003340">
    <property type="entry name" value="B3_DNA-bd"/>
</dbReference>
<keyword evidence="3" id="KW-0238">DNA-binding</keyword>
<proteinExistence type="predicted"/>
<comment type="caution">
    <text evidence="6">The sequence shown here is derived from an EMBL/GenBank/DDBJ whole genome shotgun (WGS) entry which is preliminary data.</text>
</comment>
<evidence type="ECO:0000256" key="4">
    <source>
        <dbReference type="ARBA" id="ARBA00023163"/>
    </source>
</evidence>
<dbReference type="GO" id="GO:0003677">
    <property type="term" value="F:DNA binding"/>
    <property type="evidence" value="ECO:0007669"/>
    <property type="project" value="UniProtKB-KW"/>
</dbReference>
<dbReference type="GO" id="GO:0005634">
    <property type="term" value="C:nucleus"/>
    <property type="evidence" value="ECO:0007669"/>
    <property type="project" value="UniProtKB-SubCell"/>
</dbReference>
<evidence type="ECO:0000313" key="7">
    <source>
        <dbReference type="Proteomes" id="UP001345219"/>
    </source>
</evidence>
<dbReference type="PANTHER" id="PTHR34269:SF11">
    <property type="entry name" value="B3 DOMAIN PROTEIN"/>
    <property type="match status" value="1"/>
</dbReference>
<reference evidence="6 7" key="1">
    <citation type="journal article" date="2023" name="Hortic Res">
        <title>Pangenome of water caltrop reveals structural variations and asymmetric subgenome divergence after allopolyploidization.</title>
        <authorList>
            <person name="Zhang X."/>
            <person name="Chen Y."/>
            <person name="Wang L."/>
            <person name="Yuan Y."/>
            <person name="Fang M."/>
            <person name="Shi L."/>
            <person name="Lu R."/>
            <person name="Comes H.P."/>
            <person name="Ma Y."/>
            <person name="Chen Y."/>
            <person name="Huang G."/>
            <person name="Zhou Y."/>
            <person name="Zheng Z."/>
            <person name="Qiu Y."/>
        </authorList>
    </citation>
    <scope>NUCLEOTIDE SEQUENCE [LARGE SCALE GENOMIC DNA]</scope>
    <source>
        <tissue evidence="6">Roots</tissue>
    </source>
</reference>
<keyword evidence="4" id="KW-0804">Transcription</keyword>
<dbReference type="SUPFAM" id="SSF101936">
    <property type="entry name" value="DNA-binding pseudobarrel domain"/>
    <property type="match status" value="1"/>
</dbReference>
<evidence type="ECO:0000256" key="5">
    <source>
        <dbReference type="ARBA" id="ARBA00023242"/>
    </source>
</evidence>
<protein>
    <recommendedName>
        <fullName evidence="8">TF-B3 domain-containing protein</fullName>
    </recommendedName>
</protein>
<evidence type="ECO:0000256" key="3">
    <source>
        <dbReference type="ARBA" id="ARBA00023125"/>
    </source>
</evidence>
<evidence type="ECO:0000256" key="2">
    <source>
        <dbReference type="ARBA" id="ARBA00023015"/>
    </source>
</evidence>
<keyword evidence="7" id="KW-1185">Reference proteome</keyword>
<evidence type="ECO:0000313" key="6">
    <source>
        <dbReference type="EMBL" id="KAK4748651.1"/>
    </source>
</evidence>
<dbReference type="InterPro" id="IPR015300">
    <property type="entry name" value="DNA-bd_pseudobarrel_sf"/>
</dbReference>
<keyword evidence="5" id="KW-0539">Nucleus</keyword>
<evidence type="ECO:0000256" key="1">
    <source>
        <dbReference type="ARBA" id="ARBA00004123"/>
    </source>
</evidence>
<gene>
    <name evidence="6" type="ORF">SAY87_015237</name>
</gene>
<sequence length="181" mass="20553">MGIEFHLLLDPTEVERNRLLGVKRKRPKLIDFLGLKKKKRLPRKGINKGPDRAASEGSDGPWKLHKDLFSTDVGANWSHLLLPKADVETHILNAEMVTALGTPGKASCLKVRLVDDDEGRVYEGMKLTYYNSCNGYVLNGAWNKICKNRCLKVKDRVGLYWDPVDKVLHFSVRRRAEAARD</sequence>
<dbReference type="AlphaFoldDB" id="A0AAN7GPV8"/>
<accession>A0AAN7GPV8</accession>
<dbReference type="Gene3D" id="2.40.330.10">
    <property type="entry name" value="DNA-binding pseudobarrel domain"/>
    <property type="match status" value="1"/>
</dbReference>
<dbReference type="Proteomes" id="UP001345219">
    <property type="component" value="Chromosome 12"/>
</dbReference>
<dbReference type="EMBL" id="JAXIOK010000019">
    <property type="protein sequence ID" value="KAK4748651.1"/>
    <property type="molecule type" value="Genomic_DNA"/>
</dbReference>
<comment type="subcellular location">
    <subcellularLocation>
        <location evidence="1">Nucleus</location>
    </subcellularLocation>
</comment>
<name>A0AAN7GPV8_9MYRT</name>
<dbReference type="InterPro" id="IPR051442">
    <property type="entry name" value="B3_domain"/>
</dbReference>
<evidence type="ECO:0008006" key="8">
    <source>
        <dbReference type="Google" id="ProtNLM"/>
    </source>
</evidence>
<keyword evidence="2" id="KW-0805">Transcription regulation</keyword>
<dbReference type="CDD" id="cd10017">
    <property type="entry name" value="B3_DNA"/>
    <property type="match status" value="1"/>
</dbReference>
<organism evidence="6 7">
    <name type="scientific">Trapa incisa</name>
    <dbReference type="NCBI Taxonomy" id="236973"/>
    <lineage>
        <taxon>Eukaryota</taxon>
        <taxon>Viridiplantae</taxon>
        <taxon>Streptophyta</taxon>
        <taxon>Embryophyta</taxon>
        <taxon>Tracheophyta</taxon>
        <taxon>Spermatophyta</taxon>
        <taxon>Magnoliopsida</taxon>
        <taxon>eudicotyledons</taxon>
        <taxon>Gunneridae</taxon>
        <taxon>Pentapetalae</taxon>
        <taxon>rosids</taxon>
        <taxon>malvids</taxon>
        <taxon>Myrtales</taxon>
        <taxon>Lythraceae</taxon>
        <taxon>Trapa</taxon>
    </lineage>
</organism>